<organism evidence="2 3">
    <name type="scientific">Neobacillus ginsengisoli</name>
    <dbReference type="NCBI Taxonomy" id="904295"/>
    <lineage>
        <taxon>Bacteria</taxon>
        <taxon>Bacillati</taxon>
        <taxon>Bacillota</taxon>
        <taxon>Bacilli</taxon>
        <taxon>Bacillales</taxon>
        <taxon>Bacillaceae</taxon>
        <taxon>Neobacillus</taxon>
    </lineage>
</organism>
<keyword evidence="1" id="KW-0812">Transmembrane</keyword>
<name>A0ABT9XP41_9BACI</name>
<keyword evidence="3" id="KW-1185">Reference proteome</keyword>
<evidence type="ECO:0000313" key="3">
    <source>
        <dbReference type="Proteomes" id="UP001224122"/>
    </source>
</evidence>
<sequence>MLLKNKGFFLLELLLSLSAWFMMGLFLIPLLIDMTNQFRQLEVDNYARQLLYEELQVKLIDGQSTTSYSKFLNGIEFNIYWRDSSVLGQKEACVKVEKNSFYSKTELCSIPE</sequence>
<keyword evidence="1" id="KW-0472">Membrane</keyword>
<evidence type="ECO:0000256" key="1">
    <source>
        <dbReference type="SAM" id="Phobius"/>
    </source>
</evidence>
<comment type="caution">
    <text evidence="2">The sequence shown here is derived from an EMBL/GenBank/DDBJ whole genome shotgun (WGS) entry which is preliminary data.</text>
</comment>
<dbReference type="EMBL" id="JAUSTW010000001">
    <property type="protein sequence ID" value="MDQ0197315.1"/>
    <property type="molecule type" value="Genomic_DNA"/>
</dbReference>
<evidence type="ECO:0000313" key="2">
    <source>
        <dbReference type="EMBL" id="MDQ0197315.1"/>
    </source>
</evidence>
<dbReference type="RefSeq" id="WP_307404085.1">
    <property type="nucleotide sequence ID" value="NZ_JAUSTW010000001.1"/>
</dbReference>
<keyword evidence="1" id="KW-1133">Transmembrane helix</keyword>
<dbReference type="Proteomes" id="UP001224122">
    <property type="component" value="Unassembled WGS sequence"/>
</dbReference>
<reference evidence="2 3" key="1">
    <citation type="submission" date="2023-07" db="EMBL/GenBank/DDBJ databases">
        <title>Genomic Encyclopedia of Type Strains, Phase IV (KMG-IV): sequencing the most valuable type-strain genomes for metagenomic binning, comparative biology and taxonomic classification.</title>
        <authorList>
            <person name="Goeker M."/>
        </authorList>
    </citation>
    <scope>NUCLEOTIDE SEQUENCE [LARGE SCALE GENOMIC DNA]</scope>
    <source>
        <strain evidence="2 3">DSM 27594</strain>
    </source>
</reference>
<gene>
    <name evidence="2" type="ORF">J2S10_000420</name>
</gene>
<accession>A0ABT9XP41</accession>
<evidence type="ECO:0008006" key="4">
    <source>
        <dbReference type="Google" id="ProtNLM"/>
    </source>
</evidence>
<proteinExistence type="predicted"/>
<protein>
    <recommendedName>
        <fullName evidence="4">Type II secretion system protein</fullName>
    </recommendedName>
</protein>
<feature type="transmembrane region" description="Helical" evidence="1">
    <location>
        <begin position="7"/>
        <end position="32"/>
    </location>
</feature>